<organism evidence="1 2">
    <name type="scientific">Fusarium oxysporum f. sp. cepae</name>
    <dbReference type="NCBI Taxonomy" id="396571"/>
    <lineage>
        <taxon>Eukaryota</taxon>
        <taxon>Fungi</taxon>
        <taxon>Dikarya</taxon>
        <taxon>Ascomycota</taxon>
        <taxon>Pezizomycotina</taxon>
        <taxon>Sordariomycetes</taxon>
        <taxon>Hypocreomycetidae</taxon>
        <taxon>Hypocreales</taxon>
        <taxon>Nectriaceae</taxon>
        <taxon>Fusarium</taxon>
        <taxon>Fusarium oxysporum species complex</taxon>
    </lineage>
</organism>
<dbReference type="InterPro" id="IPR053157">
    <property type="entry name" value="Sterol_Uptake_Regulator"/>
</dbReference>
<dbReference type="GO" id="GO:0001228">
    <property type="term" value="F:DNA-binding transcription activator activity, RNA polymerase II-specific"/>
    <property type="evidence" value="ECO:0007669"/>
    <property type="project" value="TreeGrafter"/>
</dbReference>
<dbReference type="EMBL" id="MRCU01000014">
    <property type="protein sequence ID" value="RKK08321.1"/>
    <property type="molecule type" value="Genomic_DNA"/>
</dbReference>
<protein>
    <submittedName>
        <fullName evidence="1">Uncharacterized protein</fullName>
    </submittedName>
</protein>
<dbReference type="PANTHER" id="PTHR47784">
    <property type="entry name" value="STEROL UPTAKE CONTROL PROTEIN 2"/>
    <property type="match status" value="1"/>
</dbReference>
<proteinExistence type="predicted"/>
<dbReference type="Proteomes" id="UP000270866">
    <property type="component" value="Unassembled WGS sequence"/>
</dbReference>
<gene>
    <name evidence="1" type="ORF">BFJ65_g16981</name>
</gene>
<dbReference type="AlphaFoldDB" id="A0A3L6MVH8"/>
<comment type="caution">
    <text evidence="1">The sequence shown here is derived from an EMBL/GenBank/DDBJ whole genome shotgun (WGS) entry which is preliminary data.</text>
</comment>
<sequence>MYGILSIASLHLASLEPFDKQKHLETAVMYHNLGVEQVRRLPVERMEASGDALRAFSTINLVYTLATFGPLAGLTGNATKANQPISPHWIHRFRDGTPKLDIWQYPIPIDEMDARMDFAAEDDYLVHIREAYRDNHMSDIELYDSILLLLRRCHNHLSGSRSNHVDGPAPCDLDRWNGPINFLCHLPEEYIEKLHQRQPPALIIFSFFGAILSLQDESWFIRRWARSIVTAVDATLGSYWAPYTDWCREIVALGSIEAED</sequence>
<evidence type="ECO:0000313" key="2">
    <source>
        <dbReference type="Proteomes" id="UP000270866"/>
    </source>
</evidence>
<evidence type="ECO:0000313" key="1">
    <source>
        <dbReference type="EMBL" id="RKK08321.1"/>
    </source>
</evidence>
<dbReference type="PANTHER" id="PTHR47784:SF5">
    <property type="entry name" value="STEROL UPTAKE CONTROL PROTEIN 2"/>
    <property type="match status" value="1"/>
</dbReference>
<name>A0A3L6MVH8_FUSOX</name>
<reference evidence="1 2" key="1">
    <citation type="journal article" date="2018" name="Sci. Rep.">
        <title>Characterisation of pathogen-specific regions and novel effector candidates in Fusarium oxysporum f. sp. cepae.</title>
        <authorList>
            <person name="Armitage A.D."/>
            <person name="Taylor A."/>
            <person name="Sobczyk M.K."/>
            <person name="Baxter L."/>
            <person name="Greenfield B.P."/>
            <person name="Bates H.J."/>
            <person name="Wilson F."/>
            <person name="Jackson A.C."/>
            <person name="Ott S."/>
            <person name="Harrison R.J."/>
            <person name="Clarkson J.P."/>
        </authorList>
    </citation>
    <scope>NUCLEOTIDE SEQUENCE [LARGE SCALE GENOMIC DNA]</scope>
    <source>
        <strain evidence="1 2">FoC_Fus2</strain>
    </source>
</reference>
<accession>A0A3L6MVH8</accession>